<dbReference type="EMBL" id="CP119083">
    <property type="protein sequence ID" value="WEF34222.1"/>
    <property type="molecule type" value="Genomic_DNA"/>
</dbReference>
<dbReference type="RefSeq" id="WP_277416901.1">
    <property type="nucleotide sequence ID" value="NZ_CP119083.1"/>
</dbReference>
<evidence type="ECO:0000313" key="1">
    <source>
        <dbReference type="EMBL" id="WEF34222.1"/>
    </source>
</evidence>
<dbReference type="Proteomes" id="UP001216510">
    <property type="component" value="Chromosome"/>
</dbReference>
<organism evidence="1 2">
    <name type="scientific">Pseudoduganella chitinolytica</name>
    <dbReference type="NCBI Taxonomy" id="34070"/>
    <lineage>
        <taxon>Bacteria</taxon>
        <taxon>Pseudomonadati</taxon>
        <taxon>Pseudomonadota</taxon>
        <taxon>Betaproteobacteria</taxon>
        <taxon>Burkholderiales</taxon>
        <taxon>Oxalobacteraceae</taxon>
        <taxon>Telluria group</taxon>
        <taxon>Pseudoduganella</taxon>
    </lineage>
</organism>
<sequence length="313" mass="34926">MYQWKIITERFVGKVFDRMCAAIGSQKLAAAALEPHVVTLGPETRVQRYLNPEYVQDPGGLVQSHPRGSQRDDVRLSGNFIGKVKYCGSYLGLAPQQGRKQASILSMIGRFGVDTELGHYTQKADPATGESDLQRGIRVHGDRRMANGLVNPVLGAGAKYVVTYEVVRPVRYLYLDFTNADLRALLDELGRDPDIAADLPRGMSLSDLCVSDEARMDQLLHRSLAAALYEARHLLKLDGIIMRSTRGRADNNTVDSAIICYWSDDGAVLDWIQPKRIAYFDYADAMPRMVSVDVDALTDYRSLRDTARKADKR</sequence>
<keyword evidence="2" id="KW-1185">Reference proteome</keyword>
<name>A0ABY8BHP9_9BURK</name>
<evidence type="ECO:0008006" key="3">
    <source>
        <dbReference type="Google" id="ProtNLM"/>
    </source>
</evidence>
<gene>
    <name evidence="1" type="ORF">PX653_05480</name>
</gene>
<proteinExistence type="predicted"/>
<accession>A0ABY8BHP9</accession>
<evidence type="ECO:0000313" key="2">
    <source>
        <dbReference type="Proteomes" id="UP001216510"/>
    </source>
</evidence>
<protein>
    <recommendedName>
        <fullName evidence="3">RES domain-containing protein</fullName>
    </recommendedName>
</protein>
<reference evidence="1 2" key="1">
    <citation type="submission" date="2023-02" db="EMBL/GenBank/DDBJ databases">
        <title>Gemone sequence of Telluria chitinolytica ACM 3522T.</title>
        <authorList>
            <person name="Frediansyah A."/>
            <person name="Miess H."/>
            <person name="Gross H."/>
        </authorList>
    </citation>
    <scope>NUCLEOTIDE SEQUENCE [LARGE SCALE GENOMIC DNA]</scope>
    <source>
        <strain evidence="1 2">ACM 3522</strain>
    </source>
</reference>